<sequence length="165" mass="18567">MLLFESLSAIARWTTEMNPDEPKSEAQLAFESMMDMIDEILRIVFMAAMLESLMARPVQPAPVIVPIRPLPRVNPANEAQPAPGERKRFSMKDVQANRGQRIDAAREAEPSTSAAPITIRRLDLAERPGAGPTASVMRHNKPGSLDYQQDNGLEEYRPRRRFSIR</sequence>
<gene>
    <name evidence="2" type="ORF">SAMN05216466_106221</name>
</gene>
<feature type="region of interest" description="Disordered" evidence="1">
    <location>
        <begin position="68"/>
        <end position="165"/>
    </location>
</feature>
<reference evidence="2 3" key="1">
    <citation type="submission" date="2016-10" db="EMBL/GenBank/DDBJ databases">
        <authorList>
            <person name="de Groot N.N."/>
        </authorList>
    </citation>
    <scope>NUCLEOTIDE SEQUENCE [LARGE SCALE GENOMIC DNA]</scope>
    <source>
        <strain evidence="2 3">LMG 2247</strain>
    </source>
</reference>
<accession>A0A1G7YJP7</accession>
<evidence type="ECO:0000256" key="1">
    <source>
        <dbReference type="SAM" id="MobiDB-lite"/>
    </source>
</evidence>
<dbReference type="Proteomes" id="UP000199706">
    <property type="component" value="Unassembled WGS sequence"/>
</dbReference>
<organism evidence="2 3">
    <name type="scientific">Paraburkholderia phenazinium</name>
    <dbReference type="NCBI Taxonomy" id="60549"/>
    <lineage>
        <taxon>Bacteria</taxon>
        <taxon>Pseudomonadati</taxon>
        <taxon>Pseudomonadota</taxon>
        <taxon>Betaproteobacteria</taxon>
        <taxon>Burkholderiales</taxon>
        <taxon>Burkholderiaceae</taxon>
        <taxon>Paraburkholderia</taxon>
    </lineage>
</organism>
<dbReference type="EMBL" id="FNCJ01000006">
    <property type="protein sequence ID" value="SDG96798.1"/>
    <property type="molecule type" value="Genomic_DNA"/>
</dbReference>
<dbReference type="AlphaFoldDB" id="A0A1G7YJP7"/>
<dbReference type="OrthoDB" id="9134806at2"/>
<name>A0A1G7YJP7_9BURK</name>
<protein>
    <submittedName>
        <fullName evidence="2">Uncharacterized protein</fullName>
    </submittedName>
</protein>
<dbReference type="RefSeq" id="WP_090685499.1">
    <property type="nucleotide sequence ID" value="NZ_FNCJ01000006.1"/>
</dbReference>
<evidence type="ECO:0000313" key="2">
    <source>
        <dbReference type="EMBL" id="SDG96798.1"/>
    </source>
</evidence>
<evidence type="ECO:0000313" key="3">
    <source>
        <dbReference type="Proteomes" id="UP000199706"/>
    </source>
</evidence>
<proteinExistence type="predicted"/>
<feature type="compositionally biased region" description="Basic and acidic residues" evidence="1">
    <location>
        <begin position="100"/>
        <end position="109"/>
    </location>
</feature>